<name>E7RX00_9BURK</name>
<evidence type="ECO:0000313" key="2">
    <source>
        <dbReference type="Proteomes" id="UP000011021"/>
    </source>
</evidence>
<organism evidence="1 2">
    <name type="scientific">Lautropia mirabilis ATCC 51599</name>
    <dbReference type="NCBI Taxonomy" id="887898"/>
    <lineage>
        <taxon>Bacteria</taxon>
        <taxon>Pseudomonadati</taxon>
        <taxon>Pseudomonadota</taxon>
        <taxon>Betaproteobacteria</taxon>
        <taxon>Burkholderiales</taxon>
        <taxon>Burkholderiaceae</taxon>
        <taxon>Lautropia</taxon>
    </lineage>
</organism>
<dbReference type="HOGENOM" id="CLU_3081264_0_0_4"/>
<sequence>MSAPANEKIPEEDPVAGIPRGCTGVPEWVSCHGKSAVHRSSNAVYLWIHLRP</sequence>
<protein>
    <submittedName>
        <fullName evidence="1">Uncharacterized protein</fullName>
    </submittedName>
</protein>
<dbReference type="EMBL" id="AEQP01000005">
    <property type="protein sequence ID" value="EFV95072.1"/>
    <property type="molecule type" value="Genomic_DNA"/>
</dbReference>
<accession>E7RX00</accession>
<comment type="caution">
    <text evidence="1">The sequence shown here is derived from an EMBL/GenBank/DDBJ whole genome shotgun (WGS) entry which is preliminary data.</text>
</comment>
<dbReference type="AlphaFoldDB" id="E7RX00"/>
<evidence type="ECO:0000313" key="1">
    <source>
        <dbReference type="EMBL" id="EFV95072.1"/>
    </source>
</evidence>
<proteinExistence type="predicted"/>
<gene>
    <name evidence="1" type="ORF">HMPREF0551_1213</name>
</gene>
<keyword evidence="2" id="KW-1185">Reference proteome</keyword>
<reference evidence="1 2" key="1">
    <citation type="submission" date="2010-12" db="EMBL/GenBank/DDBJ databases">
        <authorList>
            <person name="Muzny D."/>
            <person name="Qin X."/>
            <person name="Deng J."/>
            <person name="Jiang H."/>
            <person name="Liu Y."/>
            <person name="Qu J."/>
            <person name="Song X.-Z."/>
            <person name="Zhang L."/>
            <person name="Thornton R."/>
            <person name="Coyle M."/>
            <person name="Francisco L."/>
            <person name="Jackson L."/>
            <person name="Javaid M."/>
            <person name="Korchina V."/>
            <person name="Kovar C."/>
            <person name="Mata R."/>
            <person name="Mathew T."/>
            <person name="Ngo R."/>
            <person name="Nguyen L."/>
            <person name="Nguyen N."/>
            <person name="Okwuonu G."/>
            <person name="Ongeri F."/>
            <person name="Pham C."/>
            <person name="Simmons D."/>
            <person name="Wilczek-Boney K."/>
            <person name="Hale W."/>
            <person name="Jakkamsetti A."/>
            <person name="Pham P."/>
            <person name="Ruth R."/>
            <person name="San Lucas F."/>
            <person name="Warren J."/>
            <person name="Zhang J."/>
            <person name="Zhao Z."/>
            <person name="Zhou C."/>
            <person name="Zhu D."/>
            <person name="Lee S."/>
            <person name="Bess C."/>
            <person name="Blankenburg K."/>
            <person name="Forbes L."/>
            <person name="Fu Q."/>
            <person name="Gubbala S."/>
            <person name="Hirani K."/>
            <person name="Jayaseelan J.C."/>
            <person name="Lara F."/>
            <person name="Munidasa M."/>
            <person name="Palculict T."/>
            <person name="Patil S."/>
            <person name="Pu L.-L."/>
            <person name="Saada N."/>
            <person name="Tang L."/>
            <person name="Weissenberger G."/>
            <person name="Zhu Y."/>
            <person name="Hemphill L."/>
            <person name="Shang Y."/>
            <person name="Youmans B."/>
            <person name="Ayvaz T."/>
            <person name="Ross M."/>
            <person name="Santibanez J."/>
            <person name="Aqrawi P."/>
            <person name="Gross S."/>
            <person name="Joshi V."/>
            <person name="Fowler G."/>
            <person name="Nazareth L."/>
            <person name="Reid J."/>
            <person name="Worley K."/>
            <person name="Petrosino J."/>
            <person name="Highlander S."/>
            <person name="Gibbs R."/>
        </authorList>
    </citation>
    <scope>NUCLEOTIDE SEQUENCE [LARGE SCALE GENOMIC DNA]</scope>
    <source>
        <strain evidence="1 2">ATCC 51599</strain>
    </source>
</reference>
<dbReference type="Proteomes" id="UP000011021">
    <property type="component" value="Unassembled WGS sequence"/>
</dbReference>